<evidence type="ECO:0000256" key="4">
    <source>
        <dbReference type="ARBA" id="ARBA00022679"/>
    </source>
</evidence>
<keyword evidence="7 9" id="KW-0067">ATP-binding</keyword>
<organism evidence="11 12">
    <name type="scientific">Helicobacter gastrocanis</name>
    <dbReference type="NCBI Taxonomy" id="2849641"/>
    <lineage>
        <taxon>Bacteria</taxon>
        <taxon>Pseudomonadati</taxon>
        <taxon>Campylobacterota</taxon>
        <taxon>Epsilonproteobacteria</taxon>
        <taxon>Campylobacterales</taxon>
        <taxon>Helicobacteraceae</taxon>
        <taxon>Helicobacter</taxon>
    </lineage>
</organism>
<dbReference type="PANTHER" id="PTHR23117:SF13">
    <property type="entry name" value="GUANYLATE KINASE"/>
    <property type="match status" value="1"/>
</dbReference>
<dbReference type="Pfam" id="PF00625">
    <property type="entry name" value="Guanylate_kin"/>
    <property type="match status" value="1"/>
</dbReference>
<dbReference type="EMBL" id="AP024814">
    <property type="protein sequence ID" value="BCZ17703.1"/>
    <property type="molecule type" value="Genomic_DNA"/>
</dbReference>
<keyword evidence="6 9" id="KW-0418">Kinase</keyword>
<dbReference type="InterPro" id="IPR008144">
    <property type="entry name" value="Guanylate_kin-like_dom"/>
</dbReference>
<evidence type="ECO:0000256" key="6">
    <source>
        <dbReference type="ARBA" id="ARBA00022777"/>
    </source>
</evidence>
<dbReference type="SUPFAM" id="SSF52540">
    <property type="entry name" value="P-loop containing nucleoside triphosphate hydrolases"/>
    <property type="match status" value="1"/>
</dbReference>
<evidence type="ECO:0000256" key="5">
    <source>
        <dbReference type="ARBA" id="ARBA00022741"/>
    </source>
</evidence>
<evidence type="ECO:0000313" key="12">
    <source>
        <dbReference type="Proteomes" id="UP000826775"/>
    </source>
</evidence>
<sequence length="210" mass="24204">MSNHAYRILVLAGPSGSGKSTLISHLLEHCHDIYFSISTTTRPKRVGEVEGQHYYFVSQEVFERGIGNKQFLEWAKVHGHYYGTSLEPINKALKAGKLVLFDIDVQGHRSVKELYKKATSIFITTKNIHILRQRLEQRRTDSCEVIERRLQTALQEIQEVELFDYVLINEDLELSKKMVLEVAHTLGYKQQMFPKEAFCEAWGGCMRDKG</sequence>
<dbReference type="CDD" id="cd00071">
    <property type="entry name" value="GMPK"/>
    <property type="match status" value="1"/>
</dbReference>
<dbReference type="EC" id="2.7.4.8" evidence="2 9"/>
<keyword evidence="4 9" id="KW-0808">Transferase</keyword>
<dbReference type="Gene3D" id="3.40.50.300">
    <property type="entry name" value="P-loop containing nucleotide triphosphate hydrolases"/>
    <property type="match status" value="1"/>
</dbReference>
<dbReference type="PANTHER" id="PTHR23117">
    <property type="entry name" value="GUANYLATE KINASE-RELATED"/>
    <property type="match status" value="1"/>
</dbReference>
<protein>
    <recommendedName>
        <fullName evidence="3 9">Guanylate kinase</fullName>
        <ecNumber evidence="2 9">2.7.4.8</ecNumber>
    </recommendedName>
    <alternativeName>
        <fullName evidence="8 9">GMP kinase</fullName>
    </alternativeName>
</protein>
<dbReference type="PROSITE" id="PS00856">
    <property type="entry name" value="GUANYLATE_KINASE_1"/>
    <property type="match status" value="1"/>
</dbReference>
<dbReference type="InterPro" id="IPR027417">
    <property type="entry name" value="P-loop_NTPase"/>
</dbReference>
<dbReference type="GO" id="GO:0016301">
    <property type="term" value="F:kinase activity"/>
    <property type="evidence" value="ECO:0007669"/>
    <property type="project" value="UniProtKB-KW"/>
</dbReference>
<dbReference type="HAMAP" id="MF_00328">
    <property type="entry name" value="Guanylate_kinase"/>
    <property type="match status" value="1"/>
</dbReference>
<gene>
    <name evidence="9 11" type="primary">gmk</name>
    <name evidence="11" type="ORF">NHP190003_09850</name>
</gene>
<keyword evidence="5 9" id="KW-0547">Nucleotide-binding</keyword>
<evidence type="ECO:0000256" key="1">
    <source>
        <dbReference type="ARBA" id="ARBA00005790"/>
    </source>
</evidence>
<evidence type="ECO:0000256" key="2">
    <source>
        <dbReference type="ARBA" id="ARBA00012961"/>
    </source>
</evidence>
<dbReference type="InterPro" id="IPR020590">
    <property type="entry name" value="Guanylate_kinase_CS"/>
</dbReference>
<keyword evidence="9" id="KW-0963">Cytoplasm</keyword>
<dbReference type="PROSITE" id="PS50052">
    <property type="entry name" value="GUANYLATE_KINASE_2"/>
    <property type="match status" value="1"/>
</dbReference>
<keyword evidence="12" id="KW-1185">Reference proteome</keyword>
<evidence type="ECO:0000256" key="9">
    <source>
        <dbReference type="HAMAP-Rule" id="MF_00328"/>
    </source>
</evidence>
<dbReference type="Gene3D" id="3.30.63.10">
    <property type="entry name" value="Guanylate Kinase phosphate binding domain"/>
    <property type="match status" value="1"/>
</dbReference>
<dbReference type="InterPro" id="IPR008145">
    <property type="entry name" value="GK/Ca_channel_bsu"/>
</dbReference>
<comment type="function">
    <text evidence="9">Essential for recycling GMP and indirectly, cGMP.</text>
</comment>
<reference evidence="11 12" key="1">
    <citation type="submission" date="2021-07" db="EMBL/GenBank/DDBJ databases">
        <title>Novel Helicobacter sp. Isolated from a dog.</title>
        <authorList>
            <person name="Rimbara E."/>
            <person name="Suzuki M."/>
        </authorList>
    </citation>
    <scope>NUCLEOTIDE SEQUENCE [LARGE SCALE GENOMIC DNA]</scope>
    <source>
        <strain evidence="12">NHP19-003</strain>
    </source>
</reference>
<evidence type="ECO:0000313" key="11">
    <source>
        <dbReference type="EMBL" id="BCZ17703.1"/>
    </source>
</evidence>
<feature type="binding site" evidence="9">
    <location>
        <begin position="13"/>
        <end position="20"/>
    </location>
    <ligand>
        <name>ATP</name>
        <dbReference type="ChEBI" id="CHEBI:30616"/>
    </ligand>
</feature>
<dbReference type="InterPro" id="IPR017665">
    <property type="entry name" value="Guanylate_kinase"/>
</dbReference>
<evidence type="ECO:0000256" key="8">
    <source>
        <dbReference type="ARBA" id="ARBA00030128"/>
    </source>
</evidence>
<comment type="similarity">
    <text evidence="1 9">Belongs to the guanylate kinase family.</text>
</comment>
<feature type="domain" description="Guanylate kinase-like" evidence="10">
    <location>
        <begin position="6"/>
        <end position="184"/>
    </location>
</feature>
<proteinExistence type="inferred from homology"/>
<name>A0ABM7SAS5_9HELI</name>
<dbReference type="NCBIfam" id="TIGR03263">
    <property type="entry name" value="guanyl_kin"/>
    <property type="match status" value="1"/>
</dbReference>
<dbReference type="Proteomes" id="UP000826775">
    <property type="component" value="Chromosome"/>
</dbReference>
<evidence type="ECO:0000256" key="7">
    <source>
        <dbReference type="ARBA" id="ARBA00022840"/>
    </source>
</evidence>
<accession>A0ABM7SAS5</accession>
<comment type="catalytic activity">
    <reaction evidence="9">
        <text>GMP + ATP = GDP + ADP</text>
        <dbReference type="Rhea" id="RHEA:20780"/>
        <dbReference type="ChEBI" id="CHEBI:30616"/>
        <dbReference type="ChEBI" id="CHEBI:58115"/>
        <dbReference type="ChEBI" id="CHEBI:58189"/>
        <dbReference type="ChEBI" id="CHEBI:456216"/>
        <dbReference type="EC" id="2.7.4.8"/>
    </reaction>
</comment>
<evidence type="ECO:0000256" key="3">
    <source>
        <dbReference type="ARBA" id="ARBA00016296"/>
    </source>
</evidence>
<dbReference type="RefSeq" id="WP_221279019.1">
    <property type="nucleotide sequence ID" value="NZ_AP024814.1"/>
</dbReference>
<dbReference type="SMART" id="SM00072">
    <property type="entry name" value="GuKc"/>
    <property type="match status" value="1"/>
</dbReference>
<evidence type="ECO:0000259" key="10">
    <source>
        <dbReference type="PROSITE" id="PS50052"/>
    </source>
</evidence>
<comment type="subcellular location">
    <subcellularLocation>
        <location evidence="9">Cytoplasm</location>
    </subcellularLocation>
</comment>